<reference evidence="3" key="1">
    <citation type="journal article" date="2024" name="IScience">
        <title>Strigolactones Initiate the Formation of Haustorium-like Structures in Castilleja.</title>
        <authorList>
            <person name="Buerger M."/>
            <person name="Peterson D."/>
            <person name="Chory J."/>
        </authorList>
    </citation>
    <scope>NUCLEOTIDE SEQUENCE [LARGE SCALE GENOMIC DNA]</scope>
</reference>
<evidence type="ECO:0000313" key="2">
    <source>
        <dbReference type="EMBL" id="KAL3640002.1"/>
    </source>
</evidence>
<feature type="region of interest" description="Disordered" evidence="1">
    <location>
        <begin position="283"/>
        <end position="347"/>
    </location>
</feature>
<protein>
    <submittedName>
        <fullName evidence="2">Uncharacterized protein</fullName>
    </submittedName>
</protein>
<feature type="region of interest" description="Disordered" evidence="1">
    <location>
        <begin position="434"/>
        <end position="458"/>
    </location>
</feature>
<feature type="compositionally biased region" description="Acidic residues" evidence="1">
    <location>
        <begin position="289"/>
        <end position="319"/>
    </location>
</feature>
<dbReference type="Proteomes" id="UP001632038">
    <property type="component" value="Unassembled WGS sequence"/>
</dbReference>
<sequence length="480" mass="55617">MVLPRKKGMAPPFLVQPDEKKLYDSLKKRDFEPPLVVDVPTCTDGTGEFGEQVLRMIRNAGLERWVGFREKAYPRLMLEFYTSLAVSGRNLQCRIRGVFHEFTPDDITRIFGFDAGSYPNRDPTHEHYFRQIPFWDSIRVPGVKPTNFPMTAVKENPLYFIHRLVTRCIYGKEESTNLTQSEIEFLHAVKYNHNILIWDALLWHFERVAEVKKGKNSNPSHGTFITILAKSTGWLPDRHEEKTAIEPVFLVFHKRLIRNPRKPKSRGKWYDICKIVEFEPYPDPPEAVLGEENEEEPEAPDDMDDEAEPEAPDDMDDEAADHQGEGDMIGSSSGAAPAERAVKRPARPEMHVPADFWIDWEGWKKENAQEHQGIRDEFLRQDVTINGTYQETRRINRVLDIHEVRQLEIIAGHTRLTTRLDQVNAQYAQILAGQEEQRHRDERNESARQRAEQRAEARAEQMMELFARHFGPHSGGSDDR</sequence>
<name>A0ABD3DDB7_9LAMI</name>
<dbReference type="AlphaFoldDB" id="A0ABD3DDB7"/>
<comment type="caution">
    <text evidence="2">The sequence shown here is derived from an EMBL/GenBank/DDBJ whole genome shotgun (WGS) entry which is preliminary data.</text>
</comment>
<dbReference type="EMBL" id="JAVIJP010000017">
    <property type="protein sequence ID" value="KAL3640002.1"/>
    <property type="molecule type" value="Genomic_DNA"/>
</dbReference>
<gene>
    <name evidence="2" type="ORF">CASFOL_014970</name>
</gene>
<proteinExistence type="predicted"/>
<evidence type="ECO:0000313" key="3">
    <source>
        <dbReference type="Proteomes" id="UP001632038"/>
    </source>
</evidence>
<evidence type="ECO:0000256" key="1">
    <source>
        <dbReference type="SAM" id="MobiDB-lite"/>
    </source>
</evidence>
<keyword evidence="3" id="KW-1185">Reference proteome</keyword>
<feature type="compositionally biased region" description="Basic and acidic residues" evidence="1">
    <location>
        <begin position="435"/>
        <end position="458"/>
    </location>
</feature>
<organism evidence="2 3">
    <name type="scientific">Castilleja foliolosa</name>
    <dbReference type="NCBI Taxonomy" id="1961234"/>
    <lineage>
        <taxon>Eukaryota</taxon>
        <taxon>Viridiplantae</taxon>
        <taxon>Streptophyta</taxon>
        <taxon>Embryophyta</taxon>
        <taxon>Tracheophyta</taxon>
        <taxon>Spermatophyta</taxon>
        <taxon>Magnoliopsida</taxon>
        <taxon>eudicotyledons</taxon>
        <taxon>Gunneridae</taxon>
        <taxon>Pentapetalae</taxon>
        <taxon>asterids</taxon>
        <taxon>lamiids</taxon>
        <taxon>Lamiales</taxon>
        <taxon>Orobanchaceae</taxon>
        <taxon>Pedicularideae</taxon>
        <taxon>Castillejinae</taxon>
        <taxon>Castilleja</taxon>
    </lineage>
</organism>
<accession>A0ABD3DDB7</accession>